<reference evidence="1" key="1">
    <citation type="submission" date="2017-12" db="EMBL/GenBank/DDBJ databases">
        <title>Pseudomonas sp. MS586 complete sequence.</title>
        <authorList>
            <person name="Lu S."/>
            <person name="Deng P."/>
        </authorList>
    </citation>
    <scope>NUCLEOTIDE SEQUENCE</scope>
    <source>
        <strain evidence="1">MS586</strain>
    </source>
</reference>
<organism evidence="1 2">
    <name type="scientific">Pseudomonas glycinae</name>
    <dbReference type="NCBI Taxonomy" id="1785145"/>
    <lineage>
        <taxon>Bacteria</taxon>
        <taxon>Pseudomonadati</taxon>
        <taxon>Pseudomonadota</taxon>
        <taxon>Gammaproteobacteria</taxon>
        <taxon>Pseudomonadales</taxon>
        <taxon>Pseudomonadaceae</taxon>
        <taxon>Pseudomonas</taxon>
    </lineage>
</organism>
<gene>
    <name evidence="1" type="ORF">AWU82_06760</name>
</gene>
<proteinExistence type="predicted"/>
<protein>
    <submittedName>
        <fullName evidence="1">Uncharacterized protein</fullName>
    </submittedName>
</protein>
<dbReference type="Proteomes" id="UP000075187">
    <property type="component" value="Chromosome"/>
</dbReference>
<keyword evidence="2" id="KW-1185">Reference proteome</keyword>
<evidence type="ECO:0000313" key="1">
    <source>
        <dbReference type="EMBL" id="AMQ83008.1"/>
    </source>
</evidence>
<sequence length="102" mass="11048">MKPSDATDANPTLPGEVTPGQALVLKNENTHSLTGIFRVLFKNGEVENSVSVCRFEPDTMFFSVPKVMAKGAYEVIGKYASTTSPLPEERVLGTVQVRTSDT</sequence>
<evidence type="ECO:0000313" key="2">
    <source>
        <dbReference type="Proteomes" id="UP000075187"/>
    </source>
</evidence>
<name>A0ABM5ZIX2_9PSED</name>
<dbReference type="RefSeq" id="WP_064379747.1">
    <property type="nucleotide sequence ID" value="NZ_BQIG01000007.1"/>
</dbReference>
<accession>A0ABM5ZIX2</accession>
<dbReference type="EMBL" id="CP014205">
    <property type="protein sequence ID" value="AMQ83008.1"/>
    <property type="molecule type" value="Genomic_DNA"/>
</dbReference>